<evidence type="ECO:0008006" key="5">
    <source>
        <dbReference type="Google" id="ProtNLM"/>
    </source>
</evidence>
<dbReference type="PANTHER" id="PTHR21661">
    <property type="entry name" value="EPOXIDE HYDROLASE 1-RELATED"/>
    <property type="match status" value="1"/>
</dbReference>
<dbReference type="Gene3D" id="3.40.50.1820">
    <property type="entry name" value="alpha/beta hydrolase"/>
    <property type="match status" value="1"/>
</dbReference>
<gene>
    <name evidence="3" type="ORF">ACFOZ0_25405</name>
</gene>
<dbReference type="EMBL" id="JBHRWR010000017">
    <property type="protein sequence ID" value="MFC3576561.1"/>
    <property type="molecule type" value="Genomic_DNA"/>
</dbReference>
<evidence type="ECO:0000313" key="4">
    <source>
        <dbReference type="Proteomes" id="UP001595701"/>
    </source>
</evidence>
<comment type="caution">
    <text evidence="3">The sequence shown here is derived from an EMBL/GenBank/DDBJ whole genome shotgun (WGS) entry which is preliminary data.</text>
</comment>
<keyword evidence="4" id="KW-1185">Reference proteome</keyword>
<evidence type="ECO:0000256" key="1">
    <source>
        <dbReference type="ARBA" id="ARBA00010088"/>
    </source>
</evidence>
<dbReference type="RefSeq" id="WP_310776159.1">
    <property type="nucleotide sequence ID" value="NZ_JBHRWR010000017.1"/>
</dbReference>
<dbReference type="Proteomes" id="UP001595701">
    <property type="component" value="Unassembled WGS sequence"/>
</dbReference>
<dbReference type="SUPFAM" id="SSF53474">
    <property type="entry name" value="alpha/beta-Hydrolases"/>
    <property type="match status" value="1"/>
</dbReference>
<evidence type="ECO:0000256" key="2">
    <source>
        <dbReference type="ARBA" id="ARBA00022801"/>
    </source>
</evidence>
<dbReference type="InterPro" id="IPR029058">
    <property type="entry name" value="AB_hydrolase_fold"/>
</dbReference>
<proteinExistence type="inferred from homology"/>
<protein>
    <recommendedName>
        <fullName evidence="5">Epoxide hydrolase</fullName>
    </recommendedName>
</protein>
<dbReference type="PANTHER" id="PTHR21661:SF35">
    <property type="entry name" value="EPOXIDE HYDROLASE"/>
    <property type="match status" value="1"/>
</dbReference>
<evidence type="ECO:0000313" key="3">
    <source>
        <dbReference type="EMBL" id="MFC3576561.1"/>
    </source>
</evidence>
<name>A0ABV7SJT9_9ACTN</name>
<keyword evidence="2" id="KW-0378">Hydrolase</keyword>
<reference evidence="4" key="1">
    <citation type="journal article" date="2019" name="Int. J. Syst. Evol. Microbiol.">
        <title>The Global Catalogue of Microorganisms (GCM) 10K type strain sequencing project: providing services to taxonomists for standard genome sequencing and annotation.</title>
        <authorList>
            <consortium name="The Broad Institute Genomics Platform"/>
            <consortium name="The Broad Institute Genome Sequencing Center for Infectious Disease"/>
            <person name="Wu L."/>
            <person name="Ma J."/>
        </authorList>
    </citation>
    <scope>NUCLEOTIDE SEQUENCE [LARGE SCALE GENOMIC DNA]</scope>
    <source>
        <strain evidence="4">CGMCC 4.7035</strain>
    </source>
</reference>
<sequence>MLDNITLYWLTDTAASSARLYWQNYGASGLTTLDLPVGPSVFPHELVRSPKIWAERAYSDLVYFNDRIPLGGHFAAFEQPLLFTQEVRKFARLVK</sequence>
<organism evidence="3 4">
    <name type="scientific">Streptomyces yaanensis</name>
    <dbReference type="NCBI Taxonomy" id="1142239"/>
    <lineage>
        <taxon>Bacteria</taxon>
        <taxon>Bacillati</taxon>
        <taxon>Actinomycetota</taxon>
        <taxon>Actinomycetes</taxon>
        <taxon>Kitasatosporales</taxon>
        <taxon>Streptomycetaceae</taxon>
        <taxon>Streptomyces</taxon>
    </lineage>
</organism>
<comment type="similarity">
    <text evidence="1">Belongs to the peptidase S33 family.</text>
</comment>
<accession>A0ABV7SJT9</accession>